<proteinExistence type="predicted"/>
<organism evidence="1 2">
    <name type="scientific">Caballeronia sordidicola</name>
    <name type="common">Burkholderia sordidicola</name>
    <dbReference type="NCBI Taxonomy" id="196367"/>
    <lineage>
        <taxon>Bacteria</taxon>
        <taxon>Pseudomonadati</taxon>
        <taxon>Pseudomonadota</taxon>
        <taxon>Betaproteobacteria</taxon>
        <taxon>Burkholderiales</taxon>
        <taxon>Burkholderiaceae</taxon>
        <taxon>Caballeronia</taxon>
    </lineage>
</organism>
<dbReference type="AlphaFoldDB" id="A0A226X4N4"/>
<accession>A0A226X4N4</accession>
<sequence length="57" mass="6321">MDTKEPTPEASRDLIRAAGETLELICRLRGVDIEELSDDELGEFFSNALGDDIIGPW</sequence>
<reference evidence="2" key="1">
    <citation type="submission" date="2017-01" db="EMBL/GenBank/DDBJ databases">
        <title>Genome Analysis of Deinococcus marmoris KOPRI26562.</title>
        <authorList>
            <person name="Kim J.H."/>
            <person name="Oh H.-M."/>
        </authorList>
    </citation>
    <scope>NUCLEOTIDE SEQUENCE [LARGE SCALE GENOMIC DNA]</scope>
    <source>
        <strain evidence="2">PAMC 26633</strain>
    </source>
</reference>
<gene>
    <name evidence="1" type="ORF">BSU04_11635</name>
</gene>
<name>A0A226X4N4_CABSO</name>
<protein>
    <submittedName>
        <fullName evidence="1">Uncharacterized protein</fullName>
    </submittedName>
</protein>
<evidence type="ECO:0000313" key="2">
    <source>
        <dbReference type="Proteomes" id="UP000214720"/>
    </source>
</evidence>
<comment type="caution">
    <text evidence="1">The sequence shown here is derived from an EMBL/GenBank/DDBJ whole genome shotgun (WGS) entry which is preliminary data.</text>
</comment>
<evidence type="ECO:0000313" key="1">
    <source>
        <dbReference type="EMBL" id="OXC78391.1"/>
    </source>
</evidence>
<dbReference type="Proteomes" id="UP000214720">
    <property type="component" value="Unassembled WGS sequence"/>
</dbReference>
<dbReference type="EMBL" id="MTHB01000063">
    <property type="protein sequence ID" value="OXC78391.1"/>
    <property type="molecule type" value="Genomic_DNA"/>
</dbReference>